<dbReference type="GO" id="GO:0006261">
    <property type="term" value="P:DNA-templated DNA replication"/>
    <property type="evidence" value="ECO:0007669"/>
    <property type="project" value="TreeGrafter"/>
</dbReference>
<proteinExistence type="inferred from homology"/>
<dbReference type="EC" id="2.7.7.7" evidence="1"/>
<dbReference type="GO" id="GO:0009360">
    <property type="term" value="C:DNA polymerase III complex"/>
    <property type="evidence" value="ECO:0007669"/>
    <property type="project" value="InterPro"/>
</dbReference>
<dbReference type="InterPro" id="IPR027417">
    <property type="entry name" value="P-loop_NTPase"/>
</dbReference>
<evidence type="ECO:0000313" key="12">
    <source>
        <dbReference type="Proteomes" id="UP000236738"/>
    </source>
</evidence>
<dbReference type="Gene3D" id="1.20.272.10">
    <property type="match status" value="1"/>
</dbReference>
<name>A0A1H5U7Q6_9FLAO</name>
<keyword evidence="12" id="KW-1185">Reference proteome</keyword>
<comment type="catalytic activity">
    <reaction evidence="8">
        <text>DNA(n) + a 2'-deoxyribonucleoside 5'-triphosphate = DNA(n+1) + diphosphate</text>
        <dbReference type="Rhea" id="RHEA:22508"/>
        <dbReference type="Rhea" id="RHEA-COMP:17339"/>
        <dbReference type="Rhea" id="RHEA-COMP:17340"/>
        <dbReference type="ChEBI" id="CHEBI:33019"/>
        <dbReference type="ChEBI" id="CHEBI:61560"/>
        <dbReference type="ChEBI" id="CHEBI:173112"/>
        <dbReference type="EC" id="2.7.7.7"/>
    </reaction>
</comment>
<evidence type="ECO:0000256" key="2">
    <source>
        <dbReference type="ARBA" id="ARBA00017703"/>
    </source>
</evidence>
<keyword evidence="6" id="KW-0239">DNA-directed DNA polymerase</keyword>
<protein>
    <recommendedName>
        <fullName evidence="2">DNA polymerase III subunit delta</fullName>
        <ecNumber evidence="1">2.7.7.7</ecNumber>
    </recommendedName>
</protein>
<evidence type="ECO:0000256" key="3">
    <source>
        <dbReference type="ARBA" id="ARBA00022679"/>
    </source>
</evidence>
<sequence length="345" mass="39030">MKDLNIILKSIKNKTFLPVYFFHGEESYFIDVAVKALENGVLTEDEKAFNEIIVYGKDTTYAEICSLARQFPMMGDKQVIIVKEAQDLKSTEDDTKAFLTYLENPVESTILVFGHKNKKLDGRKAFGKLLAKKNFTFYSEKIKDYKIAQWISDECKKLNIKTSPNIPNLLAEYLGDDLSRIANELKKLKIVLKENEVLDEKLVELHIGISKDYNVFELINALSENNASKALKIAHFMGKNTKANSIILSLANLYNFFSNLIMYQAMAGQNPQTIAAETDINPYALRFLAIAAKHYSLKNATRIISLLRETDLKSKGLGAVNVGEDQLLNELIFKILNVNSIKVLQ</sequence>
<dbReference type="InterPro" id="IPR010372">
    <property type="entry name" value="DNA_pol3_delta_N"/>
</dbReference>
<dbReference type="InterPro" id="IPR008921">
    <property type="entry name" value="DNA_pol3_clamp-load_cplx_C"/>
</dbReference>
<dbReference type="GO" id="GO:0003677">
    <property type="term" value="F:DNA binding"/>
    <property type="evidence" value="ECO:0007669"/>
    <property type="project" value="InterPro"/>
</dbReference>
<evidence type="ECO:0000256" key="5">
    <source>
        <dbReference type="ARBA" id="ARBA00022705"/>
    </source>
</evidence>
<keyword evidence="5" id="KW-0235">DNA replication</keyword>
<dbReference type="Proteomes" id="UP000236738">
    <property type="component" value="Unassembled WGS sequence"/>
</dbReference>
<dbReference type="NCBIfam" id="TIGR01128">
    <property type="entry name" value="holA"/>
    <property type="match status" value="1"/>
</dbReference>
<dbReference type="PANTHER" id="PTHR34388">
    <property type="entry name" value="DNA POLYMERASE III SUBUNIT DELTA"/>
    <property type="match status" value="1"/>
</dbReference>
<dbReference type="SUPFAM" id="SSF52540">
    <property type="entry name" value="P-loop containing nucleoside triphosphate hydrolases"/>
    <property type="match status" value="1"/>
</dbReference>
<evidence type="ECO:0000256" key="1">
    <source>
        <dbReference type="ARBA" id="ARBA00012417"/>
    </source>
</evidence>
<gene>
    <name evidence="11" type="ORF">SAMN05421847_0695</name>
</gene>
<evidence type="ECO:0000256" key="8">
    <source>
        <dbReference type="ARBA" id="ARBA00049244"/>
    </source>
</evidence>
<evidence type="ECO:0000256" key="7">
    <source>
        <dbReference type="ARBA" id="ARBA00034754"/>
    </source>
</evidence>
<keyword evidence="3" id="KW-0808">Transferase</keyword>
<dbReference type="Gene3D" id="1.10.8.60">
    <property type="match status" value="1"/>
</dbReference>
<comment type="similarity">
    <text evidence="7">Belongs to the DNA polymerase HolA subunit family.</text>
</comment>
<evidence type="ECO:0000256" key="4">
    <source>
        <dbReference type="ARBA" id="ARBA00022695"/>
    </source>
</evidence>
<organism evidence="11 12">
    <name type="scientific">Halpernia humi</name>
    <dbReference type="NCBI Taxonomy" id="493375"/>
    <lineage>
        <taxon>Bacteria</taxon>
        <taxon>Pseudomonadati</taxon>
        <taxon>Bacteroidota</taxon>
        <taxon>Flavobacteriia</taxon>
        <taxon>Flavobacteriales</taxon>
        <taxon>Weeksellaceae</taxon>
        <taxon>Chryseobacterium group</taxon>
        <taxon>Halpernia</taxon>
    </lineage>
</organism>
<dbReference type="Gene3D" id="3.40.50.300">
    <property type="entry name" value="P-loop containing nucleotide triphosphate hydrolases"/>
    <property type="match status" value="1"/>
</dbReference>
<dbReference type="OrthoDB" id="1172326at2"/>
<dbReference type="SUPFAM" id="SSF48019">
    <property type="entry name" value="post-AAA+ oligomerization domain-like"/>
    <property type="match status" value="1"/>
</dbReference>
<evidence type="ECO:0000256" key="6">
    <source>
        <dbReference type="ARBA" id="ARBA00022932"/>
    </source>
</evidence>
<evidence type="ECO:0000259" key="9">
    <source>
        <dbReference type="Pfam" id="PF06144"/>
    </source>
</evidence>
<dbReference type="RefSeq" id="WP_103912697.1">
    <property type="nucleotide sequence ID" value="NZ_FNUS01000001.1"/>
</dbReference>
<keyword evidence="4" id="KW-0548">Nucleotidyltransferase</keyword>
<accession>A0A1H5U7Q6</accession>
<feature type="domain" description="DNA polymerase III delta N-terminal" evidence="9">
    <location>
        <begin position="20"/>
        <end position="133"/>
    </location>
</feature>
<dbReference type="InterPro" id="IPR005790">
    <property type="entry name" value="DNA_polIII_delta"/>
</dbReference>
<feature type="domain" description="DNA polymerase III delta subunit-like C-terminal" evidence="10">
    <location>
        <begin position="214"/>
        <end position="315"/>
    </location>
</feature>
<reference evidence="12" key="1">
    <citation type="submission" date="2016-10" db="EMBL/GenBank/DDBJ databases">
        <authorList>
            <person name="Varghese N."/>
            <person name="Submissions S."/>
        </authorList>
    </citation>
    <scope>NUCLEOTIDE SEQUENCE [LARGE SCALE GENOMIC DNA]</scope>
    <source>
        <strain evidence="12">DSM 21580</strain>
    </source>
</reference>
<dbReference type="AlphaFoldDB" id="A0A1H5U7Q6"/>
<dbReference type="PANTHER" id="PTHR34388:SF1">
    <property type="entry name" value="DNA POLYMERASE III SUBUNIT DELTA"/>
    <property type="match status" value="1"/>
</dbReference>
<dbReference type="InterPro" id="IPR048466">
    <property type="entry name" value="DNA_pol3_delta-like_C"/>
</dbReference>
<dbReference type="GO" id="GO:0003887">
    <property type="term" value="F:DNA-directed DNA polymerase activity"/>
    <property type="evidence" value="ECO:0007669"/>
    <property type="project" value="UniProtKB-KW"/>
</dbReference>
<dbReference type="Pfam" id="PF21694">
    <property type="entry name" value="DNA_pol3_delta_C"/>
    <property type="match status" value="1"/>
</dbReference>
<evidence type="ECO:0000313" key="11">
    <source>
        <dbReference type="EMBL" id="SEF71064.1"/>
    </source>
</evidence>
<evidence type="ECO:0000259" key="10">
    <source>
        <dbReference type="Pfam" id="PF21694"/>
    </source>
</evidence>
<dbReference type="EMBL" id="FNUS01000001">
    <property type="protein sequence ID" value="SEF71064.1"/>
    <property type="molecule type" value="Genomic_DNA"/>
</dbReference>
<dbReference type="Pfam" id="PF06144">
    <property type="entry name" value="DNA_pol3_delta"/>
    <property type="match status" value="1"/>
</dbReference>